<evidence type="ECO:0000313" key="2">
    <source>
        <dbReference type="EMBL" id="GMH90172.1"/>
    </source>
</evidence>
<comment type="caution">
    <text evidence="2">The sequence shown here is derived from an EMBL/GenBank/DDBJ whole genome shotgun (WGS) entry which is preliminary data.</text>
</comment>
<name>A0A9W7BM72_9STRA</name>
<dbReference type="EMBL" id="BLQM01000443">
    <property type="protein sequence ID" value="GMH90172.1"/>
    <property type="molecule type" value="Genomic_DNA"/>
</dbReference>
<keyword evidence="1" id="KW-0472">Membrane</keyword>
<dbReference type="Proteomes" id="UP001162640">
    <property type="component" value="Unassembled WGS sequence"/>
</dbReference>
<feature type="transmembrane region" description="Helical" evidence="1">
    <location>
        <begin position="7"/>
        <end position="30"/>
    </location>
</feature>
<protein>
    <submittedName>
        <fullName evidence="2">Uncharacterized protein</fullName>
    </submittedName>
</protein>
<reference evidence="3" key="1">
    <citation type="journal article" date="2023" name="Commun. Biol.">
        <title>Genome analysis of Parmales, the sister group of diatoms, reveals the evolutionary specialization of diatoms from phago-mixotrophs to photoautotrophs.</title>
        <authorList>
            <person name="Ban H."/>
            <person name="Sato S."/>
            <person name="Yoshikawa S."/>
            <person name="Yamada K."/>
            <person name="Nakamura Y."/>
            <person name="Ichinomiya M."/>
            <person name="Sato N."/>
            <person name="Blanc-Mathieu R."/>
            <person name="Endo H."/>
            <person name="Kuwata A."/>
            <person name="Ogata H."/>
        </authorList>
    </citation>
    <scope>NUCLEOTIDE SEQUENCE [LARGE SCALE GENOMIC DNA]</scope>
</reference>
<organism evidence="2 3">
    <name type="scientific">Triparma laevis f. inornata</name>
    <dbReference type="NCBI Taxonomy" id="1714386"/>
    <lineage>
        <taxon>Eukaryota</taxon>
        <taxon>Sar</taxon>
        <taxon>Stramenopiles</taxon>
        <taxon>Ochrophyta</taxon>
        <taxon>Bolidophyceae</taxon>
        <taxon>Parmales</taxon>
        <taxon>Triparmaceae</taxon>
        <taxon>Triparma</taxon>
    </lineage>
</organism>
<feature type="transmembrane region" description="Helical" evidence="1">
    <location>
        <begin position="42"/>
        <end position="60"/>
    </location>
</feature>
<evidence type="ECO:0000256" key="1">
    <source>
        <dbReference type="SAM" id="Phobius"/>
    </source>
</evidence>
<gene>
    <name evidence="2" type="ORF">TL16_g11688</name>
</gene>
<keyword evidence="1" id="KW-0812">Transmembrane</keyword>
<accession>A0A9W7BM72</accession>
<keyword evidence="1" id="KW-1133">Transmembrane helix</keyword>
<proteinExistence type="predicted"/>
<dbReference type="AlphaFoldDB" id="A0A9W7BM72"/>
<sequence>MTLKLSFFRLFQIVIVALQCLVAIICFGIRTKTRVEYTQEQICNGHFILTLVFFFAEAFYTSFLMRRSRGPGNEEFAVDFNDDDQLTIRVKQRSMEDRKNVGSATSLWEGGKGGKFKLLERDRTKRGLGDHMGDDLMMGAGVIGGGNMAPGML</sequence>
<evidence type="ECO:0000313" key="3">
    <source>
        <dbReference type="Proteomes" id="UP001162640"/>
    </source>
</evidence>